<comment type="subcellular location">
    <subcellularLocation>
        <location evidence="6">Cytoplasm</location>
    </subcellularLocation>
</comment>
<dbReference type="PANTHER" id="PTHR30603">
    <property type="entry name" value="RNA POLYMERASE SIGMA FACTOR RPO"/>
    <property type="match status" value="1"/>
</dbReference>
<gene>
    <name evidence="6 10" type="primary">rpoD</name>
    <name evidence="10" type="ORF">KQR59_04610</name>
</gene>
<evidence type="ECO:0000256" key="3">
    <source>
        <dbReference type="ARBA" id="ARBA00023082"/>
    </source>
</evidence>
<keyword evidence="4 6" id="KW-0238">DNA-binding</keyword>
<evidence type="ECO:0000259" key="8">
    <source>
        <dbReference type="PROSITE" id="PS00715"/>
    </source>
</evidence>
<dbReference type="AlphaFoldDB" id="A0AAJ4TLW6"/>
<evidence type="ECO:0000256" key="1">
    <source>
        <dbReference type="ARBA" id="ARBA00022490"/>
    </source>
</evidence>
<feature type="domain" description="RNA polymerase sigma-70" evidence="8">
    <location>
        <begin position="367"/>
        <end position="380"/>
    </location>
</feature>
<dbReference type="InterPro" id="IPR013324">
    <property type="entry name" value="RNA_pol_sigma_r3/r4-like"/>
</dbReference>
<evidence type="ECO:0000256" key="2">
    <source>
        <dbReference type="ARBA" id="ARBA00023015"/>
    </source>
</evidence>
<dbReference type="SUPFAM" id="SSF88946">
    <property type="entry name" value="Sigma2 domain of RNA polymerase sigma factors"/>
    <property type="match status" value="1"/>
</dbReference>
<dbReference type="InterPro" id="IPR007631">
    <property type="entry name" value="RNA_pol_sigma_70_non-ess"/>
</dbReference>
<feature type="coiled-coil region" evidence="7">
    <location>
        <begin position="322"/>
        <end position="349"/>
    </location>
</feature>
<evidence type="ECO:0000313" key="10">
    <source>
        <dbReference type="EMBL" id="QWV00168.1"/>
    </source>
</evidence>
<feature type="short sequence motif" description="Interaction with polymerase core subunit RpoC" evidence="6">
    <location>
        <begin position="367"/>
        <end position="370"/>
    </location>
</feature>
<dbReference type="NCBIfam" id="TIGR02393">
    <property type="entry name" value="RpoD_Cterm"/>
    <property type="match status" value="1"/>
</dbReference>
<keyword evidence="7" id="KW-0175">Coiled coil</keyword>
<comment type="subunit">
    <text evidence="6">Interacts transiently with the RNA polymerase catalytic core.</text>
</comment>
<name>A0AAJ4TLW6_9GAMM</name>
<dbReference type="InterPro" id="IPR013325">
    <property type="entry name" value="RNA_pol_sigma_r2"/>
</dbReference>
<feature type="domain" description="RNA polymerase sigma-70" evidence="9">
    <location>
        <begin position="538"/>
        <end position="564"/>
    </location>
</feature>
<comment type="function">
    <text evidence="6">Sigma factors are initiation factors that promote the attachment of RNA polymerase to specific initiation sites and are then released. This sigma factor is the primary sigma factor during exponential growth.</text>
</comment>
<evidence type="ECO:0000256" key="5">
    <source>
        <dbReference type="ARBA" id="ARBA00023163"/>
    </source>
</evidence>
<proteinExistence type="inferred from homology"/>
<dbReference type="PROSITE" id="PS00716">
    <property type="entry name" value="SIGMA70_2"/>
    <property type="match status" value="1"/>
</dbReference>
<dbReference type="Pfam" id="PF00140">
    <property type="entry name" value="Sigma70_r1_2"/>
    <property type="match status" value="1"/>
</dbReference>
<dbReference type="CDD" id="cd06171">
    <property type="entry name" value="Sigma70_r4"/>
    <property type="match status" value="1"/>
</dbReference>
<dbReference type="Gene3D" id="1.10.220.120">
    <property type="entry name" value="Sigma-70 factor, region 1.1"/>
    <property type="match status" value="1"/>
</dbReference>
<dbReference type="InterPro" id="IPR007630">
    <property type="entry name" value="RNA_pol_sigma70_r4"/>
</dbReference>
<keyword evidence="2 6" id="KW-0805">Transcription regulation</keyword>
<evidence type="ECO:0000256" key="7">
    <source>
        <dbReference type="SAM" id="Coils"/>
    </source>
</evidence>
<dbReference type="Pfam" id="PF04542">
    <property type="entry name" value="Sigma70_r2"/>
    <property type="match status" value="1"/>
</dbReference>
<dbReference type="InterPro" id="IPR028630">
    <property type="entry name" value="Sigma70_RpoD"/>
</dbReference>
<dbReference type="NCBIfam" id="TIGR02937">
    <property type="entry name" value="sigma70-ECF"/>
    <property type="match status" value="1"/>
</dbReference>
<evidence type="ECO:0000259" key="9">
    <source>
        <dbReference type="PROSITE" id="PS00716"/>
    </source>
</evidence>
<dbReference type="PANTHER" id="PTHR30603:SF60">
    <property type="entry name" value="RNA POLYMERASE SIGMA FACTOR RPOD"/>
    <property type="match status" value="1"/>
</dbReference>
<reference evidence="10 11" key="1">
    <citation type="submission" date="2021-06" db="EMBL/GenBank/DDBJ databases">
        <title>Ulceroglandular infection and bacteremia caused by Francisella salimarina in an immunocompromised patient, France.</title>
        <authorList>
            <person name="Hennebique A."/>
            <person name="Caspar Y."/>
            <person name="Maurin M."/>
            <person name="Boisset S."/>
            <person name="Pelloux I."/>
            <person name="Gallego-Hernanz M.P."/>
            <person name="Burucoa C."/>
            <person name="Cazenave-Roblot F."/>
            <person name="Plouzeau C."/>
            <person name="Rammaert B."/>
        </authorList>
    </citation>
    <scope>NUCLEOTIDE SEQUENCE [LARGE SCALE GENOMIC DNA]</scope>
    <source>
        <strain evidence="10 11">CHUGA-F75</strain>
    </source>
</reference>
<dbReference type="InterPro" id="IPR007627">
    <property type="entry name" value="RNA_pol_sigma70_r2"/>
</dbReference>
<dbReference type="SUPFAM" id="SSF88659">
    <property type="entry name" value="Sigma3 and sigma4 domains of RNA polymerase sigma factors"/>
    <property type="match status" value="2"/>
</dbReference>
<dbReference type="Pfam" id="PF04545">
    <property type="entry name" value="Sigma70_r4"/>
    <property type="match status" value="1"/>
</dbReference>
<dbReference type="Proteomes" id="UP000683421">
    <property type="component" value="Chromosome"/>
</dbReference>
<dbReference type="RefSeq" id="WP_013923180.1">
    <property type="nucleotide sequence ID" value="NZ_CP076680.1"/>
</dbReference>
<dbReference type="Gene3D" id="1.10.10.10">
    <property type="entry name" value="Winged helix-like DNA-binding domain superfamily/Winged helix DNA-binding domain"/>
    <property type="match status" value="2"/>
</dbReference>
<keyword evidence="1 6" id="KW-0963">Cytoplasm</keyword>
<dbReference type="InterPro" id="IPR014284">
    <property type="entry name" value="RNA_pol_sigma-70_dom"/>
</dbReference>
<dbReference type="GO" id="GO:0016987">
    <property type="term" value="F:sigma factor activity"/>
    <property type="evidence" value="ECO:0007669"/>
    <property type="project" value="UniProtKB-UniRule"/>
</dbReference>
<evidence type="ECO:0000256" key="6">
    <source>
        <dbReference type="HAMAP-Rule" id="MF_00963"/>
    </source>
</evidence>
<dbReference type="Pfam" id="PF04546">
    <property type="entry name" value="Sigma70_ner"/>
    <property type="match status" value="1"/>
</dbReference>
<dbReference type="GO" id="GO:0006352">
    <property type="term" value="P:DNA-templated transcription initiation"/>
    <property type="evidence" value="ECO:0007669"/>
    <property type="project" value="UniProtKB-UniRule"/>
</dbReference>
<dbReference type="GO" id="GO:0003677">
    <property type="term" value="F:DNA binding"/>
    <property type="evidence" value="ECO:0007669"/>
    <property type="project" value="UniProtKB-UniRule"/>
</dbReference>
<dbReference type="FunFam" id="1.10.601.10:FF:000001">
    <property type="entry name" value="RNA polymerase sigma factor SigA"/>
    <property type="match status" value="1"/>
</dbReference>
<dbReference type="Gene3D" id="1.10.601.10">
    <property type="entry name" value="RNA Polymerase Primary Sigma Factor"/>
    <property type="match status" value="1"/>
</dbReference>
<dbReference type="Pfam" id="PF04539">
    <property type="entry name" value="Sigma70_r3"/>
    <property type="match status" value="1"/>
</dbReference>
<dbReference type="EMBL" id="CP076680">
    <property type="protein sequence ID" value="QWV00168.1"/>
    <property type="molecule type" value="Genomic_DNA"/>
</dbReference>
<dbReference type="InterPro" id="IPR009042">
    <property type="entry name" value="RNA_pol_sigma70_r1_2"/>
</dbReference>
<comment type="caution">
    <text evidence="6">Lacks conserved residue(s) required for the propagation of feature annotation.</text>
</comment>
<dbReference type="KEGG" id="fsr:KQR59_04610"/>
<dbReference type="InterPro" id="IPR000943">
    <property type="entry name" value="RNA_pol_sigma70"/>
</dbReference>
<dbReference type="HAMAP" id="MF_00963">
    <property type="entry name" value="Sigma70_RpoD_SigA"/>
    <property type="match status" value="1"/>
</dbReference>
<keyword evidence="5 6" id="KW-0804">Transcription</keyword>
<protein>
    <recommendedName>
        <fullName evidence="6">RNA polymerase sigma factor RpoD</fullName>
    </recommendedName>
    <alternativeName>
        <fullName evidence="6">Sigma-70</fullName>
    </alternativeName>
</protein>
<accession>A0AAJ4TLW6</accession>
<dbReference type="PRINTS" id="PR00046">
    <property type="entry name" value="SIGMA70FCT"/>
</dbReference>
<dbReference type="InterPro" id="IPR042189">
    <property type="entry name" value="RNA_pol_sigma_70_r1_1_sf"/>
</dbReference>
<keyword evidence="11" id="KW-1185">Reference proteome</keyword>
<evidence type="ECO:0000313" key="11">
    <source>
        <dbReference type="Proteomes" id="UP000683421"/>
    </source>
</evidence>
<dbReference type="InterPro" id="IPR012760">
    <property type="entry name" value="RNA_pol_sigma_RpoD_C"/>
</dbReference>
<feature type="region of interest" description="Sigma-70 factor domain-2" evidence="6">
    <location>
        <begin position="343"/>
        <end position="413"/>
    </location>
</feature>
<dbReference type="InterPro" id="IPR036388">
    <property type="entry name" value="WH-like_DNA-bd_sf"/>
</dbReference>
<dbReference type="InterPro" id="IPR007624">
    <property type="entry name" value="RNA_pol_sigma70_r3"/>
</dbReference>
<dbReference type="InterPro" id="IPR050239">
    <property type="entry name" value="Sigma-70_RNA_pol_init_factors"/>
</dbReference>
<dbReference type="Pfam" id="PF03979">
    <property type="entry name" value="Sigma70_r1_1"/>
    <property type="match status" value="1"/>
</dbReference>
<dbReference type="PROSITE" id="PS00715">
    <property type="entry name" value="SIGMA70_1"/>
    <property type="match status" value="1"/>
</dbReference>
<feature type="DNA-binding region" description="H-T-H motif" evidence="6">
    <location>
        <begin position="539"/>
        <end position="558"/>
    </location>
</feature>
<dbReference type="NCBIfam" id="NF004208">
    <property type="entry name" value="PRK05658.1"/>
    <property type="match status" value="1"/>
</dbReference>
<organism evidence="10 11">
    <name type="scientific">Francisella salimarina</name>
    <dbReference type="NCBI Taxonomy" id="2599927"/>
    <lineage>
        <taxon>Bacteria</taxon>
        <taxon>Pseudomonadati</taxon>
        <taxon>Pseudomonadota</taxon>
        <taxon>Gammaproteobacteria</taxon>
        <taxon>Thiotrichales</taxon>
        <taxon>Francisellaceae</taxon>
        <taxon>Francisella</taxon>
    </lineage>
</organism>
<dbReference type="InterPro" id="IPR007127">
    <property type="entry name" value="RNA_pol_sigma_70_r1_1"/>
</dbReference>
<keyword evidence="3 6" id="KW-0731">Sigma factor</keyword>
<evidence type="ECO:0000256" key="4">
    <source>
        <dbReference type="ARBA" id="ARBA00023125"/>
    </source>
</evidence>
<sequence length="577" mass="67450">MTREDLLSDLKDLIVDGKERGYLTRADILDALPGDVSDDPKKYEEIEAILIDAGIDVYDRTPQLDEDDERKVSEANLDDLKGKTSDPIRMYMREMGIVDLLDKKGETDIAIRIEEGTTEVFSTILSYPIVIKTYIERFRELEEKADDYMSSQDIEDESVAKYIRFNEIIAGFSDEQITEEKVAEDDHDEKIDTQRAYNFFVNLEKMFEEYQEKPNKKLYNKIVKEFECLRLSTSHLQKLVDYIRLPYARVKEFERKILRLCVERSKTPRQEFIKVYEIGSVEWLEPLTKKYKFTDNTIKEINNLTKQINQFQTLMMMKVEELKKVNVEISKSEAKITQAKKEMIEANLRLVVSEAKKYTNRGLHFLDIIQEGNIGLMKAVDKFDYRKGFKFSTYATWWIRQAITRSIADQARTIRVPVHMIETINKVNRIKRQILQEKGREATEEEIIEYTPNMTKDKLKKILNISHTPISMESPIGDDEDSTVGDFIEDKNNYSPIEAANLENLREAIKELIDTGLTEREAKVLMMRFGIGMNTDHTLEEVGKQFNVTRERIRQIEAKALRKLKHPSRSAFLKTFL</sequence>
<dbReference type="GO" id="GO:0005737">
    <property type="term" value="C:cytoplasm"/>
    <property type="evidence" value="ECO:0007669"/>
    <property type="project" value="UniProtKB-SubCell"/>
</dbReference>
<comment type="similarity">
    <text evidence="6">Belongs to the sigma-70 factor family. RpoD/SigA subfamily.</text>
</comment>